<evidence type="ECO:0000256" key="1">
    <source>
        <dbReference type="ARBA" id="ARBA00007447"/>
    </source>
</evidence>
<dbReference type="OrthoDB" id="15189at2759"/>
<evidence type="ECO:0000313" key="5">
    <source>
        <dbReference type="EMBL" id="KZO91508.1"/>
    </source>
</evidence>
<evidence type="ECO:0000256" key="2">
    <source>
        <dbReference type="SAM" id="Phobius"/>
    </source>
</evidence>
<keyword evidence="6" id="KW-1185">Reference proteome</keyword>
<evidence type="ECO:0000313" key="6">
    <source>
        <dbReference type="Proteomes" id="UP000076738"/>
    </source>
</evidence>
<evidence type="ECO:0000259" key="4">
    <source>
        <dbReference type="PROSITE" id="PS51767"/>
    </source>
</evidence>
<feature type="signal peptide" evidence="3">
    <location>
        <begin position="1"/>
        <end position="19"/>
    </location>
</feature>
<dbReference type="PROSITE" id="PS51767">
    <property type="entry name" value="PEPTIDASE_A1"/>
    <property type="match status" value="1"/>
</dbReference>
<gene>
    <name evidence="5" type="ORF">CALVIDRAFT_488953</name>
</gene>
<dbReference type="InterPro" id="IPR001461">
    <property type="entry name" value="Aspartic_peptidase_A1"/>
</dbReference>
<keyword evidence="2" id="KW-0812">Transmembrane</keyword>
<keyword evidence="5" id="KW-0645">Protease</keyword>
<keyword evidence="5" id="KW-0378">Hydrolase</keyword>
<feature type="chain" id="PRO_5007887519" evidence="3">
    <location>
        <begin position="20"/>
        <end position="538"/>
    </location>
</feature>
<dbReference type="Pfam" id="PF00026">
    <property type="entry name" value="Asp"/>
    <property type="match status" value="1"/>
</dbReference>
<dbReference type="PRINTS" id="PR00792">
    <property type="entry name" value="PEPSIN"/>
</dbReference>
<dbReference type="GO" id="GO:0004190">
    <property type="term" value="F:aspartic-type endopeptidase activity"/>
    <property type="evidence" value="ECO:0007669"/>
    <property type="project" value="InterPro"/>
</dbReference>
<feature type="transmembrane region" description="Helical" evidence="2">
    <location>
        <begin position="454"/>
        <end position="474"/>
    </location>
</feature>
<dbReference type="STRING" id="1330018.A0A167HDF4"/>
<organism evidence="5 6">
    <name type="scientific">Calocera viscosa (strain TUFC12733)</name>
    <dbReference type="NCBI Taxonomy" id="1330018"/>
    <lineage>
        <taxon>Eukaryota</taxon>
        <taxon>Fungi</taxon>
        <taxon>Dikarya</taxon>
        <taxon>Basidiomycota</taxon>
        <taxon>Agaricomycotina</taxon>
        <taxon>Dacrymycetes</taxon>
        <taxon>Dacrymycetales</taxon>
        <taxon>Dacrymycetaceae</taxon>
        <taxon>Calocera</taxon>
    </lineage>
</organism>
<reference evidence="5 6" key="1">
    <citation type="journal article" date="2016" name="Mol. Biol. Evol.">
        <title>Comparative Genomics of Early-Diverging Mushroom-Forming Fungi Provides Insights into the Origins of Lignocellulose Decay Capabilities.</title>
        <authorList>
            <person name="Nagy L.G."/>
            <person name="Riley R."/>
            <person name="Tritt A."/>
            <person name="Adam C."/>
            <person name="Daum C."/>
            <person name="Floudas D."/>
            <person name="Sun H."/>
            <person name="Yadav J.S."/>
            <person name="Pangilinan J."/>
            <person name="Larsson K.H."/>
            <person name="Matsuura K."/>
            <person name="Barry K."/>
            <person name="Labutti K."/>
            <person name="Kuo R."/>
            <person name="Ohm R.A."/>
            <person name="Bhattacharya S.S."/>
            <person name="Shirouzu T."/>
            <person name="Yoshinaga Y."/>
            <person name="Martin F.M."/>
            <person name="Grigoriev I.V."/>
            <person name="Hibbett D.S."/>
        </authorList>
    </citation>
    <scope>NUCLEOTIDE SEQUENCE [LARGE SCALE GENOMIC DNA]</scope>
    <source>
        <strain evidence="5 6">TUFC12733</strain>
    </source>
</reference>
<keyword evidence="2" id="KW-1133">Transmembrane helix</keyword>
<dbReference type="PANTHER" id="PTHR47966">
    <property type="entry name" value="BETA-SITE APP-CLEAVING ENZYME, ISOFORM A-RELATED"/>
    <property type="match status" value="1"/>
</dbReference>
<keyword evidence="2" id="KW-0472">Membrane</keyword>
<dbReference type="EMBL" id="KV417322">
    <property type="protein sequence ID" value="KZO91508.1"/>
    <property type="molecule type" value="Genomic_DNA"/>
</dbReference>
<dbReference type="CDD" id="cd05471">
    <property type="entry name" value="pepsin_like"/>
    <property type="match status" value="1"/>
</dbReference>
<protein>
    <submittedName>
        <fullName evidence="5">Acid protease</fullName>
    </submittedName>
</protein>
<dbReference type="InterPro" id="IPR021109">
    <property type="entry name" value="Peptidase_aspartic_dom_sf"/>
</dbReference>
<comment type="similarity">
    <text evidence="1">Belongs to the peptidase A1 family.</text>
</comment>
<dbReference type="InterPro" id="IPR034164">
    <property type="entry name" value="Pepsin-like_dom"/>
</dbReference>
<dbReference type="SUPFAM" id="SSF50630">
    <property type="entry name" value="Acid proteases"/>
    <property type="match status" value="1"/>
</dbReference>
<dbReference type="AlphaFoldDB" id="A0A167HDF4"/>
<feature type="domain" description="Peptidase A1" evidence="4">
    <location>
        <begin position="56"/>
        <end position="385"/>
    </location>
</feature>
<accession>A0A167HDF4</accession>
<dbReference type="InterPro" id="IPR033121">
    <property type="entry name" value="PEPTIDASE_A1"/>
</dbReference>
<dbReference type="Gene3D" id="2.40.70.10">
    <property type="entry name" value="Acid Proteases"/>
    <property type="match status" value="2"/>
</dbReference>
<keyword evidence="3" id="KW-0732">Signal</keyword>
<evidence type="ECO:0000256" key="3">
    <source>
        <dbReference type="SAM" id="SignalP"/>
    </source>
</evidence>
<proteinExistence type="inferred from homology"/>
<name>A0A167HDF4_CALVF</name>
<sequence>MPTLASIFSLITLLAGIDAIRIPFKVVHTHNRASSNARRDTVNGTISIIDASNSIYLGDVVIGGTSYNVQLDTGSSDLWVQGNPANSNGLGIDTSITYAIGTAEGEISTAPVSFAGYNVTNQMYLRVGQNATFTGGLFSTGATGILGLGPSAGSILRAKIGNATADAVVDRIFESDPTTPNFISFLLERLGDGTPVQGQLTVGDILPGYEAITSQPQLPVLILKSILSKDQHWTTYVDNIIGPDNNTISYTSSVPNTPNGKLVTIIDSGFTLPQIPRDMSDDIYGRVQGASFDSQNQWWTVPCGQYLNISVVLGGVTFPVHPLDTVSSDFGLKDVNGNTVCLGSFQPITTAYSINNEFDMILGDSFLRNSYTLLDYGDFISNGTTSDTAAPYMQLLPTTNPDTALNEFIAARLQSSGPINYSLLPSSQEQHSPVPAGEVVEHAEADVLRYLPEIIIGCVAFVALILGCIIWRCCCTKRHRLARAQKKRGAYPSATKAVYRQIEEPGSAPMGMTPMNYNNGLKSPGRAYYPDPYQRIEA</sequence>
<dbReference type="Proteomes" id="UP000076738">
    <property type="component" value="Unassembled WGS sequence"/>
</dbReference>
<dbReference type="GO" id="GO:0006508">
    <property type="term" value="P:proteolysis"/>
    <property type="evidence" value="ECO:0007669"/>
    <property type="project" value="UniProtKB-KW"/>
</dbReference>
<dbReference type="PANTHER" id="PTHR47966:SF73">
    <property type="entry name" value="PEPTIDASE A1 DOMAIN-CONTAINING PROTEIN"/>
    <property type="match status" value="1"/>
</dbReference>